<protein>
    <submittedName>
        <fullName evidence="2">Chaperonin cofactor prefoldin</fullName>
    </submittedName>
</protein>
<reference evidence="2 3" key="1">
    <citation type="submission" date="2020-08" db="EMBL/GenBank/DDBJ databases">
        <title>Genomic Encyclopedia of Type Strains, Phase IV (KMG-IV): sequencing the most valuable type-strain genomes for metagenomic binning, comparative biology and taxonomic classification.</title>
        <authorList>
            <person name="Goeker M."/>
        </authorList>
    </citation>
    <scope>NUCLEOTIDE SEQUENCE [LARGE SCALE GENOMIC DNA]</scope>
    <source>
        <strain evidence="2 3">DSM 16813</strain>
    </source>
</reference>
<organism evidence="2 3">
    <name type="scientific">Borreliella spielmanii</name>
    <dbReference type="NCBI Taxonomy" id="88916"/>
    <lineage>
        <taxon>Bacteria</taxon>
        <taxon>Pseudomonadati</taxon>
        <taxon>Spirochaetota</taxon>
        <taxon>Spirochaetia</taxon>
        <taxon>Spirochaetales</taxon>
        <taxon>Borreliaceae</taxon>
        <taxon>Borreliella</taxon>
    </lineage>
</organism>
<dbReference type="Pfam" id="PF02524">
    <property type="entry name" value="KID"/>
    <property type="match status" value="2"/>
</dbReference>
<keyword evidence="1" id="KW-0472">Membrane</keyword>
<evidence type="ECO:0000256" key="1">
    <source>
        <dbReference type="SAM" id="Phobius"/>
    </source>
</evidence>
<keyword evidence="3" id="KW-1185">Reference proteome</keyword>
<accession>A0ABR6PCB4</accession>
<name>A0ABR6PCB4_9SPIR</name>
<keyword evidence="1" id="KW-1133">Transmembrane helix</keyword>
<dbReference type="InterPro" id="IPR003900">
    <property type="entry name" value="KID_repeat"/>
</dbReference>
<dbReference type="EMBL" id="JACHFA010000016">
    <property type="protein sequence ID" value="MBB6032098.1"/>
    <property type="molecule type" value="Genomic_DNA"/>
</dbReference>
<dbReference type="NCBIfam" id="NF040500">
    <property type="entry name" value="Bdr_N_group2"/>
    <property type="match status" value="1"/>
</dbReference>
<evidence type="ECO:0000313" key="2">
    <source>
        <dbReference type="EMBL" id="MBB6032098.1"/>
    </source>
</evidence>
<dbReference type="Proteomes" id="UP000566276">
    <property type="component" value="Unassembled WGS sequence"/>
</dbReference>
<comment type="caution">
    <text evidence="2">The sequence shown here is derived from an EMBL/GenBank/DDBJ whole genome shotgun (WGS) entry which is preliminary data.</text>
</comment>
<keyword evidence="1" id="KW-0812">Transmembrane</keyword>
<dbReference type="RefSeq" id="WP_006434168.1">
    <property type="nucleotide sequence ID" value="NZ_CP179561.1"/>
</dbReference>
<dbReference type="Gene3D" id="3.90.20.10">
    <property type="match status" value="1"/>
</dbReference>
<gene>
    <name evidence="2" type="ORF">HNR35_001101</name>
</gene>
<feature type="transmembrane region" description="Helical" evidence="1">
    <location>
        <begin position="172"/>
        <end position="191"/>
    </location>
</feature>
<sequence length="199" mass="23057">MNNLAYRTYNIESIKNEFLNIGFSEEAIDFVFLHNDNFNFEYLKEKIIDVEKTLRKDISNLDIKIDTVEKGLNTKIDSVEKNLQKDISNLDTKIDNIEKSLNYKIDSLDTKIDSVEKSLDYKIGSLNTKIDSVNTKIDFVEKNLQKDIAILNTKIDNEVKDLRKDLNTGNRLIHFMIITAAILGPILNALFMKYLQFIK</sequence>
<proteinExistence type="predicted"/>
<evidence type="ECO:0000313" key="3">
    <source>
        <dbReference type="Proteomes" id="UP000566276"/>
    </source>
</evidence>